<dbReference type="KEGG" id="rpne:NCTC8284_00038"/>
<sequence length="54" mass="6112">MFGPFKPAPHIAELPAEKLILLINAYVGRYLQESSLVMLLTILCVQTLTWLKKV</sequence>
<reference evidence="1 2" key="1">
    <citation type="submission" date="2018-12" db="EMBL/GenBank/DDBJ databases">
        <authorList>
            <consortium name="Pathogen Informatics"/>
        </authorList>
    </citation>
    <scope>NUCLEOTIDE SEQUENCE [LARGE SCALE GENOMIC DNA]</scope>
    <source>
        <strain evidence="1 2">NCTC8284</strain>
    </source>
</reference>
<dbReference type="EMBL" id="LR134405">
    <property type="protein sequence ID" value="VEH64916.1"/>
    <property type="molecule type" value="Genomic_DNA"/>
</dbReference>
<proteinExistence type="predicted"/>
<protein>
    <submittedName>
        <fullName evidence="1">Glycerol-3-phosphate transporter</fullName>
    </submittedName>
</protein>
<dbReference type="Proteomes" id="UP000278733">
    <property type="component" value="Chromosome"/>
</dbReference>
<evidence type="ECO:0000313" key="2">
    <source>
        <dbReference type="Proteomes" id="UP000278733"/>
    </source>
</evidence>
<dbReference type="AlphaFoldDB" id="A0A448MIK5"/>
<gene>
    <name evidence="1" type="primary">glpT_1</name>
    <name evidence="1" type="ORF">NCTC8284_00038</name>
</gene>
<name>A0A448MIK5_9PAST</name>
<evidence type="ECO:0000313" key="1">
    <source>
        <dbReference type="EMBL" id="VEH64916.1"/>
    </source>
</evidence>
<organism evidence="1 2">
    <name type="scientific">Rodentibacter pneumotropicus</name>
    <dbReference type="NCBI Taxonomy" id="758"/>
    <lineage>
        <taxon>Bacteria</taxon>
        <taxon>Pseudomonadati</taxon>
        <taxon>Pseudomonadota</taxon>
        <taxon>Gammaproteobacteria</taxon>
        <taxon>Pasteurellales</taxon>
        <taxon>Pasteurellaceae</taxon>
        <taxon>Rodentibacter</taxon>
    </lineage>
</organism>
<accession>A0A448MIK5</accession>